<feature type="region of interest" description="Disordered" evidence="1">
    <location>
        <begin position="64"/>
        <end position="96"/>
    </location>
</feature>
<keyword evidence="2" id="KW-1133">Transmembrane helix</keyword>
<keyword evidence="2" id="KW-0812">Transmembrane</keyword>
<evidence type="ECO:0000256" key="1">
    <source>
        <dbReference type="SAM" id="MobiDB-lite"/>
    </source>
</evidence>
<keyword evidence="2" id="KW-0472">Membrane</keyword>
<organism evidence="3 4">
    <name type="scientific">Chondromyces crocatus</name>
    <dbReference type="NCBI Taxonomy" id="52"/>
    <lineage>
        <taxon>Bacteria</taxon>
        <taxon>Pseudomonadati</taxon>
        <taxon>Myxococcota</taxon>
        <taxon>Polyangia</taxon>
        <taxon>Polyangiales</taxon>
        <taxon>Polyangiaceae</taxon>
        <taxon>Chondromyces</taxon>
    </lineage>
</organism>
<dbReference type="Proteomes" id="UP000067626">
    <property type="component" value="Chromosome"/>
</dbReference>
<dbReference type="AlphaFoldDB" id="A0A0K1EL24"/>
<dbReference type="OrthoDB" id="5517220at2"/>
<protein>
    <submittedName>
        <fullName evidence="3">Uncharacterized protein</fullName>
    </submittedName>
</protein>
<evidence type="ECO:0000313" key="4">
    <source>
        <dbReference type="Proteomes" id="UP000067626"/>
    </source>
</evidence>
<keyword evidence="4" id="KW-1185">Reference proteome</keyword>
<feature type="transmembrane region" description="Helical" evidence="2">
    <location>
        <begin position="6"/>
        <end position="24"/>
    </location>
</feature>
<accession>A0A0K1EL24</accession>
<feature type="transmembrane region" description="Helical" evidence="2">
    <location>
        <begin position="36"/>
        <end position="54"/>
    </location>
</feature>
<dbReference type="RefSeq" id="WP_050433326.1">
    <property type="nucleotide sequence ID" value="NZ_CP012159.1"/>
</dbReference>
<sequence length="277" mass="29471">MSLLDLAILYVLLGVASAVAIYRAERKSQRERSPSQRFHALGLALLAVPLWPLWAPIALGRHASTPPPWPQASSPAPQGSGIASPSPRTGDSGGVFGPAHMAVRIEEALHECVRASAGTPIEPLMPPEAAARISTEVARAATRHAEIDALIRREGFDIDSAERRLAALEAAHAASRVLATARIHLDNVRRLVALRDRDAAALEELLDLVHALRTQLHLARYAESELNAHASVSEGATFAGTSGIVSEVWARVEGLSAVLVPAEFFLPNSQRGTSSTA</sequence>
<dbReference type="KEGG" id="ccro:CMC5_057660"/>
<evidence type="ECO:0000256" key="2">
    <source>
        <dbReference type="SAM" id="Phobius"/>
    </source>
</evidence>
<gene>
    <name evidence="3" type="ORF">CMC5_057660</name>
</gene>
<dbReference type="STRING" id="52.CMC5_057660"/>
<proteinExistence type="predicted"/>
<dbReference type="EMBL" id="CP012159">
    <property type="protein sequence ID" value="AKT41559.1"/>
    <property type="molecule type" value="Genomic_DNA"/>
</dbReference>
<evidence type="ECO:0000313" key="3">
    <source>
        <dbReference type="EMBL" id="AKT41559.1"/>
    </source>
</evidence>
<reference evidence="3 4" key="1">
    <citation type="submission" date="2015-07" db="EMBL/GenBank/DDBJ databases">
        <title>Genome analysis of myxobacterium Chondromyces crocatus Cm c5 reveals a high potential for natural compound synthesis and the genetic basis for the loss of fruiting body formation.</title>
        <authorList>
            <person name="Zaburannyi N."/>
            <person name="Bunk B."/>
            <person name="Maier J."/>
            <person name="Overmann J."/>
            <person name="Mueller R."/>
        </authorList>
    </citation>
    <scope>NUCLEOTIDE SEQUENCE [LARGE SCALE GENOMIC DNA]</scope>
    <source>
        <strain evidence="3 4">Cm c5</strain>
    </source>
</reference>
<name>A0A0K1EL24_CHOCO</name>